<dbReference type="InterPro" id="IPR041024">
    <property type="entry name" value="Mcm6_C"/>
</dbReference>
<dbReference type="Gene3D" id="1.20.58.870">
    <property type="match status" value="1"/>
</dbReference>
<keyword evidence="4" id="KW-0547">Nucleotide-binding</keyword>
<dbReference type="GO" id="GO:0005634">
    <property type="term" value="C:nucleus"/>
    <property type="evidence" value="ECO:0007669"/>
    <property type="project" value="UniProtKB-SubCell"/>
</dbReference>
<reference evidence="7" key="1">
    <citation type="submission" date="2015-11" db="EMBL/GenBank/DDBJ databases">
        <title>De novo transcriptome assembly of four potential Pierce s Disease insect vectors from Arizona vineyards.</title>
        <authorList>
            <person name="Tassone E.E."/>
        </authorList>
    </citation>
    <scope>NUCLEOTIDE SEQUENCE</scope>
</reference>
<proteinExistence type="inferred from homology"/>
<keyword evidence="5" id="KW-0539">Nucleus</keyword>
<name>A0A1B6EXZ0_9HEMI</name>
<keyword evidence="4" id="KW-0347">Helicase</keyword>
<keyword evidence="4" id="KW-0378">Hydrolase</keyword>
<evidence type="ECO:0000313" key="7">
    <source>
        <dbReference type="EMBL" id="JAS42848.1"/>
    </source>
</evidence>
<feature type="non-terminal residue" evidence="7">
    <location>
        <position position="127"/>
    </location>
</feature>
<dbReference type="GO" id="GO:0004386">
    <property type="term" value="F:helicase activity"/>
    <property type="evidence" value="ECO:0007669"/>
    <property type="project" value="UniProtKB-KW"/>
</dbReference>
<dbReference type="EMBL" id="GECZ01026921">
    <property type="protein sequence ID" value="JAS42848.1"/>
    <property type="molecule type" value="Transcribed_RNA"/>
</dbReference>
<dbReference type="GO" id="GO:0006260">
    <property type="term" value="P:DNA replication"/>
    <property type="evidence" value="ECO:0007669"/>
    <property type="project" value="UniProtKB-KW"/>
</dbReference>
<keyword evidence="3" id="KW-0235">DNA replication</keyword>
<dbReference type="AlphaFoldDB" id="A0A1B6EXZ0"/>
<evidence type="ECO:0000259" key="6">
    <source>
        <dbReference type="Pfam" id="PF18263"/>
    </source>
</evidence>
<evidence type="ECO:0000256" key="1">
    <source>
        <dbReference type="ARBA" id="ARBA00004123"/>
    </source>
</evidence>
<evidence type="ECO:0000256" key="5">
    <source>
        <dbReference type="ARBA" id="ARBA00023242"/>
    </source>
</evidence>
<keyword evidence="4" id="KW-0067">ATP-binding</keyword>
<evidence type="ECO:0000256" key="3">
    <source>
        <dbReference type="ARBA" id="ARBA00022705"/>
    </source>
</evidence>
<feature type="non-terminal residue" evidence="7">
    <location>
        <position position="1"/>
    </location>
</feature>
<comment type="subcellular location">
    <subcellularLocation>
        <location evidence="1">Nucleus</location>
    </subcellularLocation>
</comment>
<comment type="similarity">
    <text evidence="2">Belongs to the MCM family.</text>
</comment>
<accession>A0A1B6EXZ0</accession>
<evidence type="ECO:0000256" key="4">
    <source>
        <dbReference type="ARBA" id="ARBA00022806"/>
    </source>
</evidence>
<evidence type="ECO:0000256" key="2">
    <source>
        <dbReference type="ARBA" id="ARBA00008010"/>
    </source>
</evidence>
<sequence>RLQLCDKVLEIHVEEAYRLLNKSIIRVEQPDIYLENDEDLDIMLLDAANEVENNEEDHSVQRKKLTLTFDEYKTISSMIIMHLRNKEAEMEDSERIGAGVCKSDVVSWYISLLKDQMESEEELNEKR</sequence>
<protein>
    <recommendedName>
        <fullName evidence="6">Mcm6 C-terminal winged-helix domain-containing protein</fullName>
    </recommendedName>
</protein>
<gene>
    <name evidence="7" type="ORF">g.49237</name>
</gene>
<organism evidence="7">
    <name type="scientific">Cuerna arida</name>
    <dbReference type="NCBI Taxonomy" id="1464854"/>
    <lineage>
        <taxon>Eukaryota</taxon>
        <taxon>Metazoa</taxon>
        <taxon>Ecdysozoa</taxon>
        <taxon>Arthropoda</taxon>
        <taxon>Hexapoda</taxon>
        <taxon>Insecta</taxon>
        <taxon>Pterygota</taxon>
        <taxon>Neoptera</taxon>
        <taxon>Paraneoptera</taxon>
        <taxon>Hemiptera</taxon>
        <taxon>Auchenorrhyncha</taxon>
        <taxon>Membracoidea</taxon>
        <taxon>Cicadellidae</taxon>
        <taxon>Cicadellinae</taxon>
        <taxon>Proconiini</taxon>
        <taxon>Cuerna</taxon>
    </lineage>
</organism>
<feature type="domain" description="Mcm6 C-terminal winged-helix" evidence="6">
    <location>
        <begin position="63"/>
        <end position="126"/>
    </location>
</feature>
<dbReference type="Pfam" id="PF18263">
    <property type="entry name" value="WHD_MCM6"/>
    <property type="match status" value="1"/>
</dbReference>